<name>U2EA56_9MOLU</name>
<feature type="transmembrane region" description="Helical" evidence="1">
    <location>
        <begin position="344"/>
        <end position="363"/>
    </location>
</feature>
<dbReference type="InParanoid" id="U2EA56"/>
<accession>U2EA56</accession>
<dbReference type="RefSeq" id="WP_008827395.1">
    <property type="nucleotide sequence ID" value="NZ_AFNU02000006.1"/>
</dbReference>
<sequence>MMRMILWEFRKIIENKLLLFVSLVAILIAMLIPGPSERYLHTLNIYKQYPGELSIYYDEIYDAYKEYEEIFDTCSKEKINNKKSACTFTDNPAVRNKLKVEYETLKYIISRIDESREIQTVSIMGNSTYESFHQFDYDLQETNFGNRVLLEKNNKIESFEKHAGIYASNNEFLMNYRYNYVRTMVLIVACLMVGVIPVFMSERQFKTNSVITSSKTGRSVVISKIVATSLLGLMMFFILYGIHVYRFGINAGLGYYWNNPVASGGTYPKMRELMFSQFFTYYSAWGLTLTLFSSFVLLLISKYSKRMLIGLVTACLYFIYPYIYDYFNLKLDTGISYILKYLNLAAAIQYSNYFLLFGSTNYTRVTDYIYWGRDVLLFHSITLTLLFTVLVYYSLRRENVN</sequence>
<dbReference type="AlphaFoldDB" id="U2EA56"/>
<proteinExistence type="predicted"/>
<keyword evidence="1" id="KW-0812">Transmembrane</keyword>
<dbReference type="EMBL" id="AFNU02000006">
    <property type="protein sequence ID" value="ERJ11998.1"/>
    <property type="molecule type" value="Genomic_DNA"/>
</dbReference>
<evidence type="ECO:0000256" key="1">
    <source>
        <dbReference type="SAM" id="Phobius"/>
    </source>
</evidence>
<gene>
    <name evidence="2" type="ORF">HLPCO_001912</name>
</gene>
<dbReference type="Proteomes" id="UP000005707">
    <property type="component" value="Unassembled WGS sequence"/>
</dbReference>
<organism evidence="2 3">
    <name type="scientific">Haloplasma contractile SSD-17B</name>
    <dbReference type="NCBI Taxonomy" id="1033810"/>
    <lineage>
        <taxon>Bacteria</taxon>
        <taxon>Bacillati</taxon>
        <taxon>Mycoplasmatota</taxon>
        <taxon>Mollicutes</taxon>
        <taxon>Haloplasmatales</taxon>
        <taxon>Haloplasmataceae</taxon>
        <taxon>Haloplasma</taxon>
    </lineage>
</organism>
<comment type="caution">
    <text evidence="2">The sequence shown here is derived from an EMBL/GenBank/DDBJ whole genome shotgun (WGS) entry which is preliminary data.</text>
</comment>
<feature type="transmembrane region" description="Helical" evidence="1">
    <location>
        <begin position="279"/>
        <end position="300"/>
    </location>
</feature>
<dbReference type="STRING" id="1033810.HLPCO_001912"/>
<keyword evidence="3" id="KW-1185">Reference proteome</keyword>
<reference evidence="2 3" key="1">
    <citation type="journal article" date="2011" name="J. Bacteriol.">
        <title>Genome sequence of Haloplasma contractile, an unusual contractile bacterium from a deep-sea anoxic brine lake.</title>
        <authorList>
            <person name="Antunes A."/>
            <person name="Alam I."/>
            <person name="El Dorry H."/>
            <person name="Siam R."/>
            <person name="Robertson A."/>
            <person name="Bajic V.B."/>
            <person name="Stingl U."/>
        </authorList>
    </citation>
    <scope>NUCLEOTIDE SEQUENCE [LARGE SCALE GENOMIC DNA]</scope>
    <source>
        <strain evidence="2 3">SSD-17B</strain>
    </source>
</reference>
<protein>
    <submittedName>
        <fullName evidence="2">ABC-2 domain containing protein</fullName>
    </submittedName>
</protein>
<feature type="transmembrane region" description="Helical" evidence="1">
    <location>
        <begin position="221"/>
        <end position="242"/>
    </location>
</feature>
<keyword evidence="1" id="KW-0472">Membrane</keyword>
<feature type="transmembrane region" description="Helical" evidence="1">
    <location>
        <begin position="307"/>
        <end position="324"/>
    </location>
</feature>
<reference evidence="2 3" key="2">
    <citation type="journal article" date="2013" name="PLoS ONE">
        <title>INDIGO - INtegrated Data Warehouse of MIcrobial GenOmes with Examples from the Red Sea Extremophiles.</title>
        <authorList>
            <person name="Alam I."/>
            <person name="Antunes A."/>
            <person name="Kamau A.A."/>
            <person name="Ba Alawi W."/>
            <person name="Kalkatawi M."/>
            <person name="Stingl U."/>
            <person name="Bajic V.B."/>
        </authorList>
    </citation>
    <scope>NUCLEOTIDE SEQUENCE [LARGE SCALE GENOMIC DNA]</scope>
    <source>
        <strain evidence="2 3">SSD-17B</strain>
    </source>
</reference>
<keyword evidence="1" id="KW-1133">Transmembrane helix</keyword>
<feature type="transmembrane region" description="Helical" evidence="1">
    <location>
        <begin position="180"/>
        <end position="200"/>
    </location>
</feature>
<feature type="transmembrane region" description="Helical" evidence="1">
    <location>
        <begin position="375"/>
        <end position="395"/>
    </location>
</feature>
<evidence type="ECO:0000313" key="2">
    <source>
        <dbReference type="EMBL" id="ERJ11998.1"/>
    </source>
</evidence>
<evidence type="ECO:0000313" key="3">
    <source>
        <dbReference type="Proteomes" id="UP000005707"/>
    </source>
</evidence>